<accession>A0ABQ1N688</accession>
<feature type="domain" description="FAD-dependent urate hydroxylase HpyO/Asp monooxygenase CreE-like FAD/NAD(P)-binding" evidence="1">
    <location>
        <begin position="18"/>
        <end position="185"/>
    </location>
</feature>
<dbReference type="Proteomes" id="UP000636010">
    <property type="component" value="Unassembled WGS sequence"/>
</dbReference>
<dbReference type="EMBL" id="BMEC01000022">
    <property type="protein sequence ID" value="GGC55216.1"/>
    <property type="molecule type" value="Genomic_DNA"/>
</dbReference>
<reference evidence="3" key="1">
    <citation type="journal article" date="2019" name="Int. J. Syst. Evol. Microbiol.">
        <title>The Global Catalogue of Microorganisms (GCM) 10K type strain sequencing project: providing services to taxonomists for standard genome sequencing and annotation.</title>
        <authorList>
            <consortium name="The Broad Institute Genomics Platform"/>
            <consortium name="The Broad Institute Genome Sequencing Center for Infectious Disease"/>
            <person name="Wu L."/>
            <person name="Ma J."/>
        </authorList>
    </citation>
    <scope>NUCLEOTIDE SEQUENCE [LARGE SCALE GENOMIC DNA]</scope>
    <source>
        <strain evidence="3">CGMCC 1.10832</strain>
    </source>
</reference>
<sequence length="622" mass="70118">MVDIGSSENSKVQTYRVAIVGMGPKGLYALERLLAQVNHKCIKDPIEVHIFNSNESFGSGNVYDKNQPHYLIMNYASSNINAWIEEIPKPVVEHPLSFTQWLTENQVDKKFNIPLDFAPRAIVGDYLSSVFQQLVNNSPDTITWYFHTDIVADITKIEGKFQIKKQSSPDEESQRFNSIILTTGHLGAGADFSSKQNTSSFINFIYPTKTKLGSVGSGNIVIRGFGLTCIDTILELTEGRSGTFTSNSSGQLDYVPSGNEPKCIYVTSRSGLPMLPRNSSNKEISSLYYFTEENIEAAPEFSFIDLFLPLIKKEFYFQYYKTLFGIKNRELKFDKNFDVIAAQVTEFHSEFPEEEKYSWDKFTDPFLNQKSISNKQIIEYLKFLVSEAKKGLHESPTMAAAGTWRKISPIFNKYYSFGGMDADSQKLFDTHYFGLFNRLAYGPPIRNTQKLIALGEKGLVDFSGVRNAKITKNEENSYDLVLEQNTTSHKSNNSEKINTDKIKVDAVINAIIPRGIDMRPDLLFNNLITKGLLRSFKNKNNGHYESNGIDINKSGNAINANGSVENNLSLYGTPTEGVTLDNDTLSRTRNNFASIWAQNLIQDIQNKNKKQSLNNKSNVYKG</sequence>
<proteinExistence type="predicted"/>
<dbReference type="RefSeq" id="WP_188467718.1">
    <property type="nucleotide sequence ID" value="NZ_BAABHU010000022.1"/>
</dbReference>
<dbReference type="InterPro" id="IPR052189">
    <property type="entry name" value="L-asp_N-monooxygenase_NS-form"/>
</dbReference>
<dbReference type="InterPro" id="IPR038732">
    <property type="entry name" value="HpyO/CreE_NAD-binding"/>
</dbReference>
<comment type="caution">
    <text evidence="2">The sequence shown here is derived from an EMBL/GenBank/DDBJ whole genome shotgun (WGS) entry which is preliminary data.</text>
</comment>
<dbReference type="Pfam" id="PF13454">
    <property type="entry name" value="NAD_binding_9"/>
    <property type="match status" value="1"/>
</dbReference>
<dbReference type="PANTHER" id="PTHR40254:SF1">
    <property type="entry name" value="BLR0577 PROTEIN"/>
    <property type="match status" value="1"/>
</dbReference>
<evidence type="ECO:0000259" key="1">
    <source>
        <dbReference type="Pfam" id="PF13454"/>
    </source>
</evidence>
<keyword evidence="3" id="KW-1185">Reference proteome</keyword>
<protein>
    <recommendedName>
        <fullName evidence="1">FAD-dependent urate hydroxylase HpyO/Asp monooxygenase CreE-like FAD/NAD(P)-binding domain-containing protein</fullName>
    </recommendedName>
</protein>
<gene>
    <name evidence="2" type="ORF">GCM10011506_46120</name>
</gene>
<evidence type="ECO:0000313" key="3">
    <source>
        <dbReference type="Proteomes" id="UP000636010"/>
    </source>
</evidence>
<dbReference type="SUPFAM" id="SSF51905">
    <property type="entry name" value="FAD/NAD(P)-binding domain"/>
    <property type="match status" value="1"/>
</dbReference>
<organism evidence="2 3">
    <name type="scientific">Marivirga lumbricoides</name>
    <dbReference type="NCBI Taxonomy" id="1046115"/>
    <lineage>
        <taxon>Bacteria</taxon>
        <taxon>Pseudomonadati</taxon>
        <taxon>Bacteroidota</taxon>
        <taxon>Cytophagia</taxon>
        <taxon>Cytophagales</taxon>
        <taxon>Marivirgaceae</taxon>
        <taxon>Marivirga</taxon>
    </lineage>
</organism>
<evidence type="ECO:0000313" key="2">
    <source>
        <dbReference type="EMBL" id="GGC55216.1"/>
    </source>
</evidence>
<dbReference type="InterPro" id="IPR036188">
    <property type="entry name" value="FAD/NAD-bd_sf"/>
</dbReference>
<name>A0ABQ1N688_9BACT</name>
<dbReference type="PANTHER" id="PTHR40254">
    <property type="entry name" value="BLR0577 PROTEIN"/>
    <property type="match status" value="1"/>
</dbReference>